<gene>
    <name evidence="4" type="ORF">MNOR_LOCUS13927</name>
</gene>
<feature type="region of interest" description="Disordered" evidence="2">
    <location>
        <begin position="707"/>
        <end position="737"/>
    </location>
</feature>
<dbReference type="PROSITE" id="PS51159">
    <property type="entry name" value="CBM21"/>
    <property type="match status" value="1"/>
</dbReference>
<feature type="compositionally biased region" description="Basic and acidic residues" evidence="2">
    <location>
        <begin position="1069"/>
        <end position="1094"/>
    </location>
</feature>
<dbReference type="GO" id="GO:0000164">
    <property type="term" value="C:protein phosphatase type 1 complex"/>
    <property type="evidence" value="ECO:0007669"/>
    <property type="project" value="TreeGrafter"/>
</dbReference>
<evidence type="ECO:0000259" key="3">
    <source>
        <dbReference type="PROSITE" id="PS51159"/>
    </source>
</evidence>
<dbReference type="GO" id="GO:2001069">
    <property type="term" value="F:glycogen binding"/>
    <property type="evidence" value="ECO:0007669"/>
    <property type="project" value="TreeGrafter"/>
</dbReference>
<proteinExistence type="predicted"/>
<keyword evidence="5" id="KW-1185">Reference proteome</keyword>
<feature type="compositionally biased region" description="Pro residues" evidence="2">
    <location>
        <begin position="712"/>
        <end position="724"/>
    </location>
</feature>
<protein>
    <recommendedName>
        <fullName evidence="3">CBM21 domain-containing protein</fullName>
    </recommendedName>
</protein>
<dbReference type="Proteomes" id="UP001497623">
    <property type="component" value="Unassembled WGS sequence"/>
</dbReference>
<dbReference type="InterPro" id="IPR050782">
    <property type="entry name" value="PP1_regulatory_subunit_3"/>
</dbReference>
<organism evidence="4 5">
    <name type="scientific">Meganyctiphanes norvegica</name>
    <name type="common">Northern krill</name>
    <name type="synonym">Thysanopoda norvegica</name>
    <dbReference type="NCBI Taxonomy" id="48144"/>
    <lineage>
        <taxon>Eukaryota</taxon>
        <taxon>Metazoa</taxon>
        <taxon>Ecdysozoa</taxon>
        <taxon>Arthropoda</taxon>
        <taxon>Crustacea</taxon>
        <taxon>Multicrustacea</taxon>
        <taxon>Malacostraca</taxon>
        <taxon>Eumalacostraca</taxon>
        <taxon>Eucarida</taxon>
        <taxon>Euphausiacea</taxon>
        <taxon>Euphausiidae</taxon>
        <taxon>Meganyctiphanes</taxon>
    </lineage>
</organism>
<dbReference type="Pfam" id="PF03370">
    <property type="entry name" value="CBM_21"/>
    <property type="match status" value="1"/>
</dbReference>
<feature type="region of interest" description="Disordered" evidence="2">
    <location>
        <begin position="1108"/>
        <end position="1163"/>
    </location>
</feature>
<dbReference type="GO" id="GO:0008157">
    <property type="term" value="F:protein phosphatase 1 binding"/>
    <property type="evidence" value="ECO:0007669"/>
    <property type="project" value="TreeGrafter"/>
</dbReference>
<evidence type="ECO:0000313" key="5">
    <source>
        <dbReference type="Proteomes" id="UP001497623"/>
    </source>
</evidence>
<reference evidence="4 5" key="1">
    <citation type="submission" date="2024-05" db="EMBL/GenBank/DDBJ databases">
        <authorList>
            <person name="Wallberg A."/>
        </authorList>
    </citation>
    <scope>NUCLEOTIDE SEQUENCE [LARGE SCALE GENOMIC DNA]</scope>
</reference>
<dbReference type="PANTHER" id="PTHR12307">
    <property type="entry name" value="PROTEIN PHOSPHATASE 1 REGULATORY SUBUNIT"/>
    <property type="match status" value="1"/>
</dbReference>
<dbReference type="Gene3D" id="2.60.40.2440">
    <property type="entry name" value="Carbohydrate binding type-21 domain"/>
    <property type="match status" value="1"/>
</dbReference>
<feature type="domain" description="CBM21" evidence="3">
    <location>
        <begin position="915"/>
        <end position="1022"/>
    </location>
</feature>
<sequence length="1163" mass="126687">MNCRSRAEGLARRLQTGLCATLGPAGAQPGAALDQAAATLLHQPYEDPDHFTVIGYRKSSLCDSGDLPFDLQPLHVVTSEPSLHLCLAKATQNDLLLVRDEQDSDSHYDFGVEDSPEDPKESISGTQCGQAPGGLDCEGDRPESGCVTQITSPDLCAASSINNGHSDGQGGIPPDVIPRIPDIDLQEVSQLLSSSSINESNNDSCDESQCYTNPSPLSLSYHEDAYEKLTPTPCHTGPSSPRWGRSSPLPDCGYVSPRMDTNKNMSSPAAATAESAATCMSSVGGAAGDDAPPPVPPGGRGGGQCSLSPGHGAATASGACWCRPSDNNATVPNCDSNIDVCACDSGDIDINEYCSCDDNDNQSDVHDDSCHSGDGDGGLLMAEAFRGHPYAIEGQTSEKCQNNDITDDIVSECGNKSDADSANTANNLSVLAATDSSSRNYEGGSTGVEGVKVETGGSCTTPPPVSLPVTNSSIYDLQPSLTPAIVENRVPNMNPCHLQTEGPCDKVNDEKCVSQDADQEESITTLSEDELREVEAEDNDEDVDEEAIITGKFRNILRYQERVRRISEDECPTAPAIPGVSKRNAGCSIPVLEVGFPTCNDSSSMPVLEINDPCGLDISISEPYRPMESSNQNLDISITSVDSERRNSLESDKKVSYGGYRKYSDRRRRSLQDAKREPESPSSGSITPIGVSGLEFISSLDVPECHFDVHTPPLPPNTLPPPSDTTPDDESEEDISELEPEYYENLPEAKEDLSHSVTEKVMNIEELTKELEQLKAEDDIDDQQICDIDIDVEPPSNQSSRETSEEPDSEKIEEYRNSMKRSSSLKYTKTPPGTPGTKKILKFADALGLDLAEVRTFVDGIPHIPKSAFWDLPDKDKEEEMCTTATSSKAVPSVLPPLRILSPLFRNPVDLVEFPTILETQKVCLERVIVGNDLSVKGVVRVMNLAFDKRIIIRYTFDQWKNIHEATGTYIPGSSTGDSDQFAFLLWGSFLQDNGTLVFCVLYQTCGQDLWDNNRGSNYTLHCSTPLQHQQRPDLTDVPCLIVNECSSDSKDDETYESDSMSSCDIEEQPPKKVEKESILRKTSDEAEKQRNESKQLKKTLELLKMNSDEMLIVKPPETLSTSNNQTNEQPTIKERQPFSRRRRLNKPNPNAQIEISPTPFSY</sequence>
<dbReference type="GO" id="GO:0005979">
    <property type="term" value="P:regulation of glycogen biosynthetic process"/>
    <property type="evidence" value="ECO:0007669"/>
    <property type="project" value="TreeGrafter"/>
</dbReference>
<feature type="compositionally biased region" description="Polar residues" evidence="2">
    <location>
        <begin position="1148"/>
        <end position="1163"/>
    </location>
</feature>
<feature type="region of interest" description="Disordered" evidence="2">
    <location>
        <begin position="106"/>
        <end position="140"/>
    </location>
</feature>
<feature type="coiled-coil region" evidence="1">
    <location>
        <begin position="757"/>
        <end position="784"/>
    </location>
</feature>
<feature type="compositionally biased region" description="Acidic residues" evidence="2">
    <location>
        <begin position="726"/>
        <end position="737"/>
    </location>
</feature>
<feature type="compositionally biased region" description="Basic and acidic residues" evidence="2">
    <location>
        <begin position="642"/>
        <end position="655"/>
    </location>
</feature>
<feature type="compositionally biased region" description="Basic and acidic residues" evidence="2">
    <location>
        <begin position="670"/>
        <end position="679"/>
    </location>
</feature>
<dbReference type="InterPro" id="IPR038175">
    <property type="entry name" value="CBM21_dom_sf"/>
</dbReference>
<feature type="region of interest" description="Disordered" evidence="2">
    <location>
        <begin position="437"/>
        <end position="464"/>
    </location>
</feature>
<dbReference type="EMBL" id="CAXKWB010008172">
    <property type="protein sequence ID" value="CAL4089936.1"/>
    <property type="molecule type" value="Genomic_DNA"/>
</dbReference>
<evidence type="ECO:0000256" key="1">
    <source>
        <dbReference type="SAM" id="Coils"/>
    </source>
</evidence>
<dbReference type="AlphaFoldDB" id="A0AAV2QKV4"/>
<accession>A0AAV2QKV4</accession>
<dbReference type="PANTHER" id="PTHR12307:SF36">
    <property type="entry name" value="GLYCOGEN-BINDING SUBUNIT 76A"/>
    <property type="match status" value="1"/>
</dbReference>
<keyword evidence="1" id="KW-0175">Coiled coil</keyword>
<feature type="region of interest" description="Disordered" evidence="2">
    <location>
        <begin position="159"/>
        <end position="179"/>
    </location>
</feature>
<feature type="compositionally biased region" description="Polar residues" evidence="2">
    <location>
        <begin position="628"/>
        <end position="641"/>
    </location>
</feature>
<comment type="caution">
    <text evidence="4">The sequence shown here is derived from an EMBL/GenBank/DDBJ whole genome shotgun (WGS) entry which is preliminary data.</text>
</comment>
<feature type="compositionally biased region" description="Low complexity" evidence="2">
    <location>
        <begin position="448"/>
        <end position="458"/>
    </location>
</feature>
<feature type="region of interest" description="Disordered" evidence="2">
    <location>
        <begin position="790"/>
        <end position="833"/>
    </location>
</feature>
<name>A0AAV2QKV4_MEGNR</name>
<dbReference type="InterPro" id="IPR005036">
    <property type="entry name" value="CBM21_dom"/>
</dbReference>
<evidence type="ECO:0000313" key="4">
    <source>
        <dbReference type="EMBL" id="CAL4089936.1"/>
    </source>
</evidence>
<feature type="region of interest" description="Disordered" evidence="2">
    <location>
        <begin position="282"/>
        <end position="308"/>
    </location>
</feature>
<feature type="region of interest" description="Disordered" evidence="2">
    <location>
        <begin position="1049"/>
        <end position="1094"/>
    </location>
</feature>
<evidence type="ECO:0000256" key="2">
    <source>
        <dbReference type="SAM" id="MobiDB-lite"/>
    </source>
</evidence>
<feature type="compositionally biased region" description="Polar residues" evidence="2">
    <location>
        <begin position="1119"/>
        <end position="1131"/>
    </location>
</feature>
<feature type="region of interest" description="Disordered" evidence="2">
    <location>
        <begin position="621"/>
        <end position="690"/>
    </location>
</feature>